<comment type="caution">
    <text evidence="2">The sequence shown here is derived from an EMBL/GenBank/DDBJ whole genome shotgun (WGS) entry which is preliminary data.</text>
</comment>
<evidence type="ECO:0000313" key="3">
    <source>
        <dbReference type="Proteomes" id="UP001519460"/>
    </source>
</evidence>
<feature type="compositionally biased region" description="Basic and acidic residues" evidence="1">
    <location>
        <begin position="165"/>
        <end position="266"/>
    </location>
</feature>
<name>A0ABD0J2C1_9CAEN</name>
<feature type="compositionally biased region" description="Polar residues" evidence="1">
    <location>
        <begin position="152"/>
        <end position="162"/>
    </location>
</feature>
<feature type="compositionally biased region" description="Basic residues" evidence="1">
    <location>
        <begin position="303"/>
        <end position="316"/>
    </location>
</feature>
<proteinExistence type="predicted"/>
<sequence>MKNFKDPHGMIACWITTLESYDFEIQPRKGSFHTNADGLSRRPFRCCKREECGDYCGEGTSVVKVGRLHALGRKLLGPLKITEEGSPEPEELSTPRVECPVTRSRVKRQVDLEGGRKGNQEDSAIPDPLLPRDSGANVSDPTDKVDIGLDTGQVQDSTQVQPHSFPEEWFTRESQEAGREIEEGQRGDNKEGEERESQEAGREIEEGQREENKEGEARVSQEARREKEEEHEENKERDERVSQEERREKEGGSEENKEGREREDRARQKKEKARRKRSKKRTAEHVDNEQEEEEEDKQEDRARQKKEKARRKRSKKRTAEHVDNEQEEEEEDKQEDRARQKKEKARRKRSKKRTAEHVDNEQEEEEEDRVNRRKSIR</sequence>
<keyword evidence="3" id="KW-1185">Reference proteome</keyword>
<gene>
    <name evidence="2" type="ORF">BaRGS_00039629</name>
</gene>
<feature type="region of interest" description="Disordered" evidence="1">
    <location>
        <begin position="81"/>
        <end position="377"/>
    </location>
</feature>
<dbReference type="Proteomes" id="UP001519460">
    <property type="component" value="Unassembled WGS sequence"/>
</dbReference>
<feature type="compositionally biased region" description="Basic residues" evidence="1">
    <location>
        <begin position="339"/>
        <end position="352"/>
    </location>
</feature>
<feature type="compositionally biased region" description="Basic residues" evidence="1">
    <location>
        <begin position="267"/>
        <end position="280"/>
    </location>
</feature>
<dbReference type="AlphaFoldDB" id="A0ABD0J2C1"/>
<protein>
    <submittedName>
        <fullName evidence="2">Uncharacterized protein</fullName>
    </submittedName>
</protein>
<feature type="compositionally biased region" description="Basic and acidic residues" evidence="1">
    <location>
        <begin position="108"/>
        <end position="120"/>
    </location>
</feature>
<evidence type="ECO:0000313" key="2">
    <source>
        <dbReference type="EMBL" id="KAK7453590.1"/>
    </source>
</evidence>
<accession>A0ABD0J2C1</accession>
<dbReference type="EMBL" id="JACVVK020000708">
    <property type="protein sequence ID" value="KAK7453590.1"/>
    <property type="molecule type" value="Genomic_DNA"/>
</dbReference>
<organism evidence="2 3">
    <name type="scientific">Batillaria attramentaria</name>
    <dbReference type="NCBI Taxonomy" id="370345"/>
    <lineage>
        <taxon>Eukaryota</taxon>
        <taxon>Metazoa</taxon>
        <taxon>Spiralia</taxon>
        <taxon>Lophotrochozoa</taxon>
        <taxon>Mollusca</taxon>
        <taxon>Gastropoda</taxon>
        <taxon>Caenogastropoda</taxon>
        <taxon>Sorbeoconcha</taxon>
        <taxon>Cerithioidea</taxon>
        <taxon>Batillariidae</taxon>
        <taxon>Batillaria</taxon>
    </lineage>
</organism>
<reference evidence="2 3" key="1">
    <citation type="journal article" date="2023" name="Sci. Data">
        <title>Genome assembly of the Korean intertidal mud-creeper Batillaria attramentaria.</title>
        <authorList>
            <person name="Patra A.K."/>
            <person name="Ho P.T."/>
            <person name="Jun S."/>
            <person name="Lee S.J."/>
            <person name="Kim Y."/>
            <person name="Won Y.J."/>
        </authorList>
    </citation>
    <scope>NUCLEOTIDE SEQUENCE [LARGE SCALE GENOMIC DNA]</scope>
    <source>
        <strain evidence="2">Wonlab-2016</strain>
    </source>
</reference>
<evidence type="ECO:0000256" key="1">
    <source>
        <dbReference type="SAM" id="MobiDB-lite"/>
    </source>
</evidence>